<evidence type="ECO:0000313" key="1">
    <source>
        <dbReference type="EMBL" id="KAI8566034.1"/>
    </source>
</evidence>
<comment type="caution">
    <text evidence="1">The sequence shown here is derived from an EMBL/GenBank/DDBJ whole genome shotgun (WGS) entry which is preliminary data.</text>
</comment>
<dbReference type="Proteomes" id="UP001062846">
    <property type="component" value="Chromosome 2"/>
</dbReference>
<evidence type="ECO:0000313" key="2">
    <source>
        <dbReference type="Proteomes" id="UP001062846"/>
    </source>
</evidence>
<protein>
    <submittedName>
        <fullName evidence="1">Uncharacterized protein</fullName>
    </submittedName>
</protein>
<organism evidence="1 2">
    <name type="scientific">Rhododendron molle</name>
    <name type="common">Chinese azalea</name>
    <name type="synonym">Azalea mollis</name>
    <dbReference type="NCBI Taxonomy" id="49168"/>
    <lineage>
        <taxon>Eukaryota</taxon>
        <taxon>Viridiplantae</taxon>
        <taxon>Streptophyta</taxon>
        <taxon>Embryophyta</taxon>
        <taxon>Tracheophyta</taxon>
        <taxon>Spermatophyta</taxon>
        <taxon>Magnoliopsida</taxon>
        <taxon>eudicotyledons</taxon>
        <taxon>Gunneridae</taxon>
        <taxon>Pentapetalae</taxon>
        <taxon>asterids</taxon>
        <taxon>Ericales</taxon>
        <taxon>Ericaceae</taxon>
        <taxon>Ericoideae</taxon>
        <taxon>Rhodoreae</taxon>
        <taxon>Rhododendron</taxon>
    </lineage>
</organism>
<accession>A0ACC0PLS8</accession>
<sequence length="116" mass="13545">MLQPLHPESNLHPIVSLHQILHNSCDFFSNHHAIVVNFWSQGHVYSFRQHCCIHLLFCVERPSNQRHAMDRALQYRIPTTMGQESARGTMAQDLDLWCPGWHHQAHSFGPCQKPIW</sequence>
<reference evidence="1" key="1">
    <citation type="submission" date="2022-02" db="EMBL/GenBank/DDBJ databases">
        <title>Plant Genome Project.</title>
        <authorList>
            <person name="Zhang R.-G."/>
        </authorList>
    </citation>
    <scope>NUCLEOTIDE SEQUENCE</scope>
    <source>
        <strain evidence="1">AT1</strain>
    </source>
</reference>
<dbReference type="EMBL" id="CM046389">
    <property type="protein sequence ID" value="KAI8566034.1"/>
    <property type="molecule type" value="Genomic_DNA"/>
</dbReference>
<name>A0ACC0PLS8_RHOML</name>
<keyword evidence="2" id="KW-1185">Reference proteome</keyword>
<proteinExistence type="predicted"/>
<gene>
    <name evidence="1" type="ORF">RHMOL_Rhmol02G0007800</name>
</gene>